<reference evidence="1" key="1">
    <citation type="submission" date="2016-09" db="EMBL/GenBank/DDBJ databases">
        <title>Genome sequence of Chlorobaculum limnaeum.</title>
        <authorList>
            <person name="Liu Z."/>
            <person name="Tank M."/>
            <person name="Bryant D.A."/>
        </authorList>
    </citation>
    <scope>NUCLEOTIDE SEQUENCE [LARGE SCALE GENOMIC DNA]</scope>
    <source>
        <strain evidence="1">DSM 1677</strain>
    </source>
</reference>
<dbReference type="EMBL" id="CP017305">
    <property type="protein sequence ID" value="AOS84156.1"/>
    <property type="molecule type" value="Genomic_DNA"/>
</dbReference>
<sequence length="241" mass="28395">MKIYKYKDLRPKENRRHFIDMVLENSIWCADPDSLNDEDEFRYKYDYRPTPNTVIFLEEILKKKISPSNGWKVKYIIENGLLQGMSDPIINEMIEKARSELGVASFSKFRNKSSLWEKYGGCRNGVCVEFEIPNNLIGVDYHDVNYVKEKVFHVDTFFESFLDKSKGYKSFQNMLLTKNRDKWKHEAEVRLITSEQKISQPVHGPITEILFGGNVHDSVYEEMMKSISSHCQQNDIRIVRF</sequence>
<keyword evidence="2" id="KW-1185">Reference proteome</keyword>
<evidence type="ECO:0000313" key="1">
    <source>
        <dbReference type="EMBL" id="AOS84156.1"/>
    </source>
</evidence>
<evidence type="ECO:0008006" key="3">
    <source>
        <dbReference type="Google" id="ProtNLM"/>
    </source>
</evidence>
<organism evidence="1 2">
    <name type="scientific">Chlorobaculum limnaeum</name>
    <dbReference type="NCBI Taxonomy" id="274537"/>
    <lineage>
        <taxon>Bacteria</taxon>
        <taxon>Pseudomonadati</taxon>
        <taxon>Chlorobiota</taxon>
        <taxon>Chlorobiia</taxon>
        <taxon>Chlorobiales</taxon>
        <taxon>Chlorobiaceae</taxon>
        <taxon>Chlorobaculum</taxon>
    </lineage>
</organism>
<gene>
    <name evidence="1" type="ORF">BIU88_08450</name>
</gene>
<protein>
    <recommendedName>
        <fullName evidence="3">DUF2971 domain-containing protein</fullName>
    </recommendedName>
</protein>
<accession>A0A1D8CZ38</accession>
<proteinExistence type="predicted"/>
<dbReference type="Proteomes" id="UP000095185">
    <property type="component" value="Chromosome"/>
</dbReference>
<name>A0A1D8CZ38_CHLLM</name>
<evidence type="ECO:0000313" key="2">
    <source>
        <dbReference type="Proteomes" id="UP000095185"/>
    </source>
</evidence>
<dbReference type="KEGG" id="clz:BIU88_08450"/>
<dbReference type="OrthoDB" id="190848at2"/>
<dbReference type="AlphaFoldDB" id="A0A1D8CZ38"/>
<dbReference type="RefSeq" id="WP_069810353.1">
    <property type="nucleotide sequence ID" value="NZ_CP017305.1"/>
</dbReference>